<feature type="region of interest" description="Disordered" evidence="2">
    <location>
        <begin position="378"/>
        <end position="401"/>
    </location>
</feature>
<dbReference type="EMBL" id="VXIV02003323">
    <property type="protein sequence ID" value="KAF6018310.1"/>
    <property type="molecule type" value="Genomic_DNA"/>
</dbReference>
<organism evidence="3 4">
    <name type="scientific">Bugula neritina</name>
    <name type="common">Brown bryozoan</name>
    <name type="synonym">Sertularia neritina</name>
    <dbReference type="NCBI Taxonomy" id="10212"/>
    <lineage>
        <taxon>Eukaryota</taxon>
        <taxon>Metazoa</taxon>
        <taxon>Spiralia</taxon>
        <taxon>Lophotrochozoa</taxon>
        <taxon>Bryozoa</taxon>
        <taxon>Gymnolaemata</taxon>
        <taxon>Cheilostomatida</taxon>
        <taxon>Flustrina</taxon>
        <taxon>Buguloidea</taxon>
        <taxon>Bugulidae</taxon>
        <taxon>Bugula</taxon>
    </lineage>
</organism>
<evidence type="ECO:0000313" key="4">
    <source>
        <dbReference type="Proteomes" id="UP000593567"/>
    </source>
</evidence>
<reference evidence="3" key="1">
    <citation type="submission" date="2020-06" db="EMBL/GenBank/DDBJ databases">
        <title>Draft genome of Bugula neritina, a colonial animal packing powerful symbionts and potential medicines.</title>
        <authorList>
            <person name="Rayko M."/>
        </authorList>
    </citation>
    <scope>NUCLEOTIDE SEQUENCE [LARGE SCALE GENOMIC DNA]</scope>
    <source>
        <strain evidence="3">Kwan_BN1</strain>
    </source>
</reference>
<evidence type="ECO:0000313" key="3">
    <source>
        <dbReference type="EMBL" id="KAF6018310.1"/>
    </source>
</evidence>
<protein>
    <submittedName>
        <fullName evidence="3">Uncharacterized protein</fullName>
    </submittedName>
</protein>
<gene>
    <name evidence="3" type="ORF">EB796_023396</name>
</gene>
<proteinExistence type="predicted"/>
<dbReference type="AlphaFoldDB" id="A0A7J7IWT3"/>
<feature type="region of interest" description="Disordered" evidence="2">
    <location>
        <begin position="228"/>
        <end position="278"/>
    </location>
</feature>
<feature type="compositionally biased region" description="Polar residues" evidence="2">
    <location>
        <begin position="380"/>
        <end position="396"/>
    </location>
</feature>
<keyword evidence="4" id="KW-1185">Reference proteome</keyword>
<feature type="region of interest" description="Disordered" evidence="2">
    <location>
        <begin position="417"/>
        <end position="474"/>
    </location>
</feature>
<dbReference type="Proteomes" id="UP000593567">
    <property type="component" value="Unassembled WGS sequence"/>
</dbReference>
<accession>A0A7J7IWT3</accession>
<evidence type="ECO:0000256" key="1">
    <source>
        <dbReference type="SAM" id="Coils"/>
    </source>
</evidence>
<sequence length="546" mass="61383">MIEECMVVVRGGCNYYAIVEERVQYYASISMFQQCSHFYFGLYYTDKSLQATNAKEEDAGQKDKDIRELQKKVDMLTLELAQKDASRESSQREMLSTGRENEMKIKELEDRIAKTAAEHTAQIRDITDYNDRQLTNIVNANKQELQELKAKHEQEIEKLKQGSDKQVQELSYKVRDFEKQNELLNGELVSVKSTLQSQLLKEADLINEKEALLKQVADLSRAPASFRTVSVASSHAAEDARSKAGGKKKGKSVESIPDDDTEAAAPVLRPESAEVNLPDDFDNEEKWASYPMTQAQSAFTKYRQYTHGFIKKTVTSLEKRTEKKVNTLKGQFHEHKSKWHSERALLIKKIEVAQKIVGEAEKEADGVLAQLEEYVEETEQQNMSRPITADTCTSPISPRLLEKEEGENALKRQAQVLASKKSPTPDPTPTPDKASVPSRGDLTPEVEATPDEELLQQTDDAKSLRQESEASPTVPLMQVMGSNGVIDQTDFVNPSPKVETYDPSLEFDHITPLRSQATPLVSEATPGKTDEEVFLHRVVVSKTKPS</sequence>
<name>A0A7J7IWT3_BUGNE</name>
<feature type="compositionally biased region" description="Basic and acidic residues" evidence="2">
    <location>
        <begin position="459"/>
        <end position="468"/>
    </location>
</feature>
<keyword evidence="1" id="KW-0175">Coiled coil</keyword>
<evidence type="ECO:0000256" key="2">
    <source>
        <dbReference type="SAM" id="MobiDB-lite"/>
    </source>
</evidence>
<dbReference type="OrthoDB" id="6159348at2759"/>
<comment type="caution">
    <text evidence="3">The sequence shown here is derived from an EMBL/GenBank/DDBJ whole genome shotgun (WGS) entry which is preliminary data.</text>
</comment>
<feature type="coiled-coil region" evidence="1">
    <location>
        <begin position="135"/>
        <end position="222"/>
    </location>
</feature>